<evidence type="ECO:0000313" key="3">
    <source>
        <dbReference type="Proteomes" id="UP000177310"/>
    </source>
</evidence>
<keyword evidence="1" id="KW-0472">Membrane</keyword>
<evidence type="ECO:0000313" key="2">
    <source>
        <dbReference type="EMBL" id="OGY51042.1"/>
    </source>
</evidence>
<feature type="transmembrane region" description="Helical" evidence="1">
    <location>
        <begin position="6"/>
        <end position="29"/>
    </location>
</feature>
<dbReference type="Proteomes" id="UP000177310">
    <property type="component" value="Unassembled WGS sequence"/>
</dbReference>
<reference evidence="2 3" key="1">
    <citation type="journal article" date="2016" name="Nat. Commun.">
        <title>Thousands of microbial genomes shed light on interconnected biogeochemical processes in an aquifer system.</title>
        <authorList>
            <person name="Anantharaman K."/>
            <person name="Brown C.T."/>
            <person name="Hug L.A."/>
            <person name="Sharon I."/>
            <person name="Castelle C.J."/>
            <person name="Probst A.J."/>
            <person name="Thomas B.C."/>
            <person name="Singh A."/>
            <person name="Wilkins M.J."/>
            <person name="Karaoz U."/>
            <person name="Brodie E.L."/>
            <person name="Williams K.H."/>
            <person name="Hubbard S.S."/>
            <person name="Banfield J.F."/>
        </authorList>
    </citation>
    <scope>NUCLEOTIDE SEQUENCE [LARGE SCALE GENOMIC DNA]</scope>
</reference>
<accession>A0A1G1YFD0</accession>
<protein>
    <submittedName>
        <fullName evidence="2">Uncharacterized protein</fullName>
    </submittedName>
</protein>
<dbReference type="AlphaFoldDB" id="A0A1G1YFD0"/>
<keyword evidence="1" id="KW-1133">Transmembrane helix</keyword>
<feature type="transmembrane region" description="Helical" evidence="1">
    <location>
        <begin position="87"/>
        <end position="105"/>
    </location>
</feature>
<gene>
    <name evidence="2" type="ORF">A3J59_01675</name>
</gene>
<sequence>MSIQSVLFVGVEVSFLLFIMKSLKIFLYLKTYHRGAWVKYGYPGLVVTSPKDSLKTLELYWRIITKQNIITSQDAKLSQMIVSLRRVVVLFSVCVGLWYISKLVVG</sequence>
<name>A0A1G1YFD0_9BACT</name>
<evidence type="ECO:0000256" key="1">
    <source>
        <dbReference type="SAM" id="Phobius"/>
    </source>
</evidence>
<keyword evidence="1" id="KW-0812">Transmembrane</keyword>
<proteinExistence type="predicted"/>
<organism evidence="2 3">
    <name type="scientific">Candidatus Buchananbacteria bacterium RIFCSPHIGHO2_02_FULL_56_16</name>
    <dbReference type="NCBI Taxonomy" id="1797542"/>
    <lineage>
        <taxon>Bacteria</taxon>
        <taxon>Candidatus Buchananiibacteriota</taxon>
    </lineage>
</organism>
<dbReference type="EMBL" id="MHIL01000025">
    <property type="protein sequence ID" value="OGY51042.1"/>
    <property type="molecule type" value="Genomic_DNA"/>
</dbReference>
<comment type="caution">
    <text evidence="2">The sequence shown here is derived from an EMBL/GenBank/DDBJ whole genome shotgun (WGS) entry which is preliminary data.</text>
</comment>